<evidence type="ECO:0000256" key="2">
    <source>
        <dbReference type="ARBA" id="ARBA00009116"/>
    </source>
</evidence>
<sequence length="326" mass="37511">MKLRIPTVAHGLRLQSRRASGISYPRFLEQQLQQLQFSASKNYYSTQSVEGRYKEKLLQKAKREGLASVAELKDRLKEEIEVKKKELNKIDPLKELEDYEQRMKMSENNIKAAKSRGPIDPNQAVLPFKTLDTFLKVDKLRDLSPQEIEFLWRARWTNKNLALNAVVPQAIFAKMLKNVRSSPAFVLPLPRQIKTSEEGTQNEQGLELHYIQWQIMSANTIHCMMTSLAEFKLHKEFAKPHTTFQFHQELVSDKGIVLMNGQIEQDSNVSLQDAQLLLLNVQRFYGAMGENTAIAKQRVQLLHDFTKGSPNFSVDLLIKLAQSMEN</sequence>
<gene>
    <name evidence="6" type="ORF">LAMI_0G06898G</name>
</gene>
<keyword evidence="4" id="KW-0496">Mitochondrion</keyword>
<keyword evidence="5" id="KW-0175">Coiled coil</keyword>
<dbReference type="Proteomes" id="UP000191024">
    <property type="component" value="Chromosome G"/>
</dbReference>
<proteinExistence type="inferred from homology"/>
<evidence type="ECO:0000256" key="5">
    <source>
        <dbReference type="SAM" id="Coils"/>
    </source>
</evidence>
<dbReference type="Pfam" id="PF06644">
    <property type="entry name" value="ATP11"/>
    <property type="match status" value="1"/>
</dbReference>
<organism evidence="6 7">
    <name type="scientific">Lachancea mirantina</name>
    <dbReference type="NCBI Taxonomy" id="1230905"/>
    <lineage>
        <taxon>Eukaryota</taxon>
        <taxon>Fungi</taxon>
        <taxon>Dikarya</taxon>
        <taxon>Ascomycota</taxon>
        <taxon>Saccharomycotina</taxon>
        <taxon>Saccharomycetes</taxon>
        <taxon>Saccharomycetales</taxon>
        <taxon>Saccharomycetaceae</taxon>
        <taxon>Lachancea</taxon>
    </lineage>
</organism>
<dbReference type="InterPro" id="IPR010591">
    <property type="entry name" value="ATP11"/>
</dbReference>
<comment type="subcellular location">
    <subcellularLocation>
        <location evidence="1">Mitochondrion</location>
    </subcellularLocation>
</comment>
<dbReference type="STRING" id="1230905.A0A1G4K9C4"/>
<protein>
    <submittedName>
        <fullName evidence="6">LAMI_0G06898g1_1</fullName>
    </submittedName>
</protein>
<dbReference type="GO" id="GO:0033615">
    <property type="term" value="P:mitochondrial proton-transporting ATP synthase complex assembly"/>
    <property type="evidence" value="ECO:0007669"/>
    <property type="project" value="TreeGrafter"/>
</dbReference>
<dbReference type="PANTHER" id="PTHR13126">
    <property type="entry name" value="CHAPERONE ATP11"/>
    <property type="match status" value="1"/>
</dbReference>
<dbReference type="PANTHER" id="PTHR13126:SF0">
    <property type="entry name" value="ATP SYNTHASE MITOCHONDRIAL F1 COMPLEX ASSEMBLY FACTOR 1"/>
    <property type="match status" value="1"/>
</dbReference>
<evidence type="ECO:0000313" key="7">
    <source>
        <dbReference type="Proteomes" id="UP000191024"/>
    </source>
</evidence>
<evidence type="ECO:0000256" key="4">
    <source>
        <dbReference type="ARBA" id="ARBA00023128"/>
    </source>
</evidence>
<reference evidence="6 7" key="1">
    <citation type="submission" date="2016-03" db="EMBL/GenBank/DDBJ databases">
        <authorList>
            <person name="Devillers H."/>
        </authorList>
    </citation>
    <scope>NUCLEOTIDE SEQUENCE [LARGE SCALE GENOMIC DNA]</scope>
    <source>
        <strain evidence="6">CBS 11717</strain>
    </source>
</reference>
<name>A0A1G4K9C4_9SACH</name>
<dbReference type="GO" id="GO:0005739">
    <property type="term" value="C:mitochondrion"/>
    <property type="evidence" value="ECO:0007669"/>
    <property type="project" value="UniProtKB-SubCell"/>
</dbReference>
<comment type="similarity">
    <text evidence="2">Belongs to the ATP11 family.</text>
</comment>
<evidence type="ECO:0000313" key="6">
    <source>
        <dbReference type="EMBL" id="SCV00721.1"/>
    </source>
</evidence>
<keyword evidence="7" id="KW-1185">Reference proteome</keyword>
<dbReference type="OrthoDB" id="16535at2759"/>
<keyword evidence="3" id="KW-0809">Transit peptide</keyword>
<feature type="coiled-coil region" evidence="5">
    <location>
        <begin position="66"/>
        <end position="116"/>
    </location>
</feature>
<accession>A0A1G4K9C4</accession>
<dbReference type="EMBL" id="LT598469">
    <property type="protein sequence ID" value="SCV00721.1"/>
    <property type="molecule type" value="Genomic_DNA"/>
</dbReference>
<dbReference type="AlphaFoldDB" id="A0A1G4K9C4"/>
<evidence type="ECO:0000256" key="1">
    <source>
        <dbReference type="ARBA" id="ARBA00004173"/>
    </source>
</evidence>
<evidence type="ECO:0000256" key="3">
    <source>
        <dbReference type="ARBA" id="ARBA00022946"/>
    </source>
</evidence>